<dbReference type="GO" id="GO:0016746">
    <property type="term" value="F:acyltransferase activity"/>
    <property type="evidence" value="ECO:0007669"/>
    <property type="project" value="UniProtKB-KW"/>
</dbReference>
<dbReference type="SUPFAM" id="SSF55729">
    <property type="entry name" value="Acyl-CoA N-acyltransferases (Nat)"/>
    <property type="match status" value="1"/>
</dbReference>
<gene>
    <name evidence="2" type="ORF">ACFO5R_02925</name>
</gene>
<feature type="domain" description="N-acetyltransferase" evidence="1">
    <location>
        <begin position="9"/>
        <end position="148"/>
    </location>
</feature>
<dbReference type="PANTHER" id="PTHR43233">
    <property type="entry name" value="FAMILY N-ACETYLTRANSFERASE, PUTATIVE (AFU_ORTHOLOGUE AFUA_6G03350)-RELATED"/>
    <property type="match status" value="1"/>
</dbReference>
<comment type="caution">
    <text evidence="2">The sequence shown here is derived from an EMBL/GenBank/DDBJ whole genome shotgun (WGS) entry which is preliminary data.</text>
</comment>
<dbReference type="InterPro" id="IPR000182">
    <property type="entry name" value="GNAT_dom"/>
</dbReference>
<keyword evidence="3" id="KW-1185">Reference proteome</keyword>
<keyword evidence="2" id="KW-0808">Transferase</keyword>
<dbReference type="RefSeq" id="WP_250139038.1">
    <property type="nucleotide sequence ID" value="NZ_JALIQP010000001.1"/>
</dbReference>
<dbReference type="AlphaFoldDB" id="A0ABD5PK27"/>
<reference evidence="2 3" key="1">
    <citation type="journal article" date="2019" name="Int. J. Syst. Evol. Microbiol.">
        <title>The Global Catalogue of Microorganisms (GCM) 10K type strain sequencing project: providing services to taxonomists for standard genome sequencing and annotation.</title>
        <authorList>
            <consortium name="The Broad Institute Genomics Platform"/>
            <consortium name="The Broad Institute Genome Sequencing Center for Infectious Disease"/>
            <person name="Wu L."/>
            <person name="Ma J."/>
        </authorList>
    </citation>
    <scope>NUCLEOTIDE SEQUENCE [LARGE SCALE GENOMIC DNA]</scope>
    <source>
        <strain evidence="2 3">WLHS5</strain>
    </source>
</reference>
<dbReference type="EMBL" id="JBHSFA010000002">
    <property type="protein sequence ID" value="MFC4540880.1"/>
    <property type="molecule type" value="Genomic_DNA"/>
</dbReference>
<dbReference type="Proteomes" id="UP001595898">
    <property type="component" value="Unassembled WGS sequence"/>
</dbReference>
<evidence type="ECO:0000259" key="1">
    <source>
        <dbReference type="PROSITE" id="PS51186"/>
    </source>
</evidence>
<keyword evidence="2" id="KW-0012">Acyltransferase</keyword>
<dbReference type="EC" id="2.3.-.-" evidence="2"/>
<proteinExistence type="predicted"/>
<sequence>MTDRDEGSYTIREELPDPETFAALREAAGMTSRSIEGIERGLPNSLYGVIAVHDPTGEVVGMGRIVGDDGTVYQISDMAVRPDHQRQGLGSRIMDHLESYVEETAPPGAYVNLVADVDGFYERFGFEETRPASKGMYRRVECDDGADR</sequence>
<evidence type="ECO:0000313" key="2">
    <source>
        <dbReference type="EMBL" id="MFC4540880.1"/>
    </source>
</evidence>
<dbReference type="PROSITE" id="PS51186">
    <property type="entry name" value="GNAT"/>
    <property type="match status" value="1"/>
</dbReference>
<dbReference type="Gene3D" id="3.40.630.30">
    <property type="match status" value="1"/>
</dbReference>
<evidence type="ECO:0000313" key="3">
    <source>
        <dbReference type="Proteomes" id="UP001595898"/>
    </source>
</evidence>
<dbReference type="PANTHER" id="PTHR43233:SF1">
    <property type="entry name" value="FAMILY N-ACETYLTRANSFERASE, PUTATIVE (AFU_ORTHOLOGUE AFUA_6G03350)-RELATED"/>
    <property type="match status" value="1"/>
</dbReference>
<dbReference type="Pfam" id="PF13508">
    <property type="entry name" value="Acetyltransf_7"/>
    <property type="match status" value="1"/>
</dbReference>
<name>A0ABD5PK27_9EURY</name>
<accession>A0ABD5PK27</accession>
<dbReference type="InterPro" id="IPR053144">
    <property type="entry name" value="Acetyltransferase_Butenolide"/>
</dbReference>
<organism evidence="2 3">
    <name type="scientific">Halosolutus amylolyticus</name>
    <dbReference type="NCBI Taxonomy" id="2932267"/>
    <lineage>
        <taxon>Archaea</taxon>
        <taxon>Methanobacteriati</taxon>
        <taxon>Methanobacteriota</taxon>
        <taxon>Stenosarchaea group</taxon>
        <taxon>Halobacteria</taxon>
        <taxon>Halobacteriales</taxon>
        <taxon>Natrialbaceae</taxon>
        <taxon>Halosolutus</taxon>
    </lineage>
</organism>
<protein>
    <submittedName>
        <fullName evidence="2">GNAT family N-acetyltransferase</fullName>
        <ecNumber evidence="2">2.3.-.-</ecNumber>
    </submittedName>
</protein>
<dbReference type="InterPro" id="IPR016181">
    <property type="entry name" value="Acyl_CoA_acyltransferase"/>
</dbReference>
<dbReference type="CDD" id="cd04301">
    <property type="entry name" value="NAT_SF"/>
    <property type="match status" value="1"/>
</dbReference>